<evidence type="ECO:0008006" key="3">
    <source>
        <dbReference type="Google" id="ProtNLM"/>
    </source>
</evidence>
<dbReference type="AlphaFoldDB" id="A0A918CEU9"/>
<reference evidence="1" key="1">
    <citation type="journal article" date="2014" name="Int. J. Syst. Evol. Microbiol.">
        <title>Complete genome sequence of Corynebacterium casei LMG S-19264T (=DSM 44701T), isolated from a smear-ripened cheese.</title>
        <authorList>
            <consortium name="US DOE Joint Genome Institute (JGI-PGF)"/>
            <person name="Walter F."/>
            <person name="Albersmeier A."/>
            <person name="Kalinowski J."/>
            <person name="Ruckert C."/>
        </authorList>
    </citation>
    <scope>NUCLEOTIDE SEQUENCE</scope>
    <source>
        <strain evidence="1">JCM 3346</strain>
    </source>
</reference>
<comment type="caution">
    <text evidence="1">The sequence shown here is derived from an EMBL/GenBank/DDBJ whole genome shotgun (WGS) entry which is preliminary data.</text>
</comment>
<proteinExistence type="predicted"/>
<dbReference type="Proteomes" id="UP000610303">
    <property type="component" value="Unassembled WGS sequence"/>
</dbReference>
<dbReference type="EMBL" id="BMRJ01000001">
    <property type="protein sequence ID" value="GGR19613.1"/>
    <property type="molecule type" value="Genomic_DNA"/>
</dbReference>
<evidence type="ECO:0000313" key="1">
    <source>
        <dbReference type="EMBL" id="GGR19613.1"/>
    </source>
</evidence>
<dbReference type="PANTHER" id="PTHR34070">
    <property type="entry name" value="ARMADILLO-TYPE FOLD"/>
    <property type="match status" value="1"/>
</dbReference>
<evidence type="ECO:0000313" key="2">
    <source>
        <dbReference type="Proteomes" id="UP000610303"/>
    </source>
</evidence>
<dbReference type="RefSeq" id="WP_189084262.1">
    <property type="nucleotide sequence ID" value="NZ_BMRJ01000001.1"/>
</dbReference>
<gene>
    <name evidence="1" type="ORF">GCM10010196_11010</name>
</gene>
<accession>A0A918CEU9</accession>
<reference evidence="1" key="2">
    <citation type="submission" date="2020-09" db="EMBL/GenBank/DDBJ databases">
        <authorList>
            <person name="Sun Q."/>
            <person name="Ohkuma M."/>
        </authorList>
    </citation>
    <scope>NUCLEOTIDE SEQUENCE</scope>
    <source>
        <strain evidence="1">JCM 3346</strain>
    </source>
</reference>
<dbReference type="Gene3D" id="1.25.10.90">
    <property type="match status" value="1"/>
</dbReference>
<dbReference type="Pfam" id="PF08713">
    <property type="entry name" value="DNA_alkylation"/>
    <property type="match status" value="1"/>
</dbReference>
<dbReference type="InterPro" id="IPR014825">
    <property type="entry name" value="DNA_alkylation"/>
</dbReference>
<sequence>MTEGLRTAAEVRAALAAASSPERAAGAARFFKTGPGEYAEGDVFIGVTVPATRATVRRSLALPAAETAELVASPIHEERLAGLLVMVERFRRAGRPRGRDDAVRRAEHEAYLVAVRAGRVDNWDLVDASAEVLVGEVVYPGPSADEPLPPLVAELAASASLWQRRVAVLATFAAIKGGDAAPTLAIAERLLDDREPLLHKAVGWMLREVGKRVDRTALTGFLDRFAARMPRTMLSYACEHLSPEERARYRALR</sequence>
<keyword evidence="2" id="KW-1185">Reference proteome</keyword>
<dbReference type="SUPFAM" id="SSF48371">
    <property type="entry name" value="ARM repeat"/>
    <property type="match status" value="1"/>
</dbReference>
<protein>
    <recommendedName>
        <fullName evidence="3">DNA alkylation repair protein</fullName>
    </recommendedName>
</protein>
<name>A0A918CEU9_AGRME</name>
<dbReference type="PANTHER" id="PTHR34070:SF1">
    <property type="entry name" value="DNA ALKYLATION REPAIR PROTEIN"/>
    <property type="match status" value="1"/>
</dbReference>
<dbReference type="CDD" id="cd06561">
    <property type="entry name" value="AlkD_like"/>
    <property type="match status" value="1"/>
</dbReference>
<organism evidence="1 2">
    <name type="scientific">Agromyces mediolanus</name>
    <name type="common">Corynebacterium mediolanum</name>
    <dbReference type="NCBI Taxonomy" id="41986"/>
    <lineage>
        <taxon>Bacteria</taxon>
        <taxon>Bacillati</taxon>
        <taxon>Actinomycetota</taxon>
        <taxon>Actinomycetes</taxon>
        <taxon>Micrococcales</taxon>
        <taxon>Microbacteriaceae</taxon>
        <taxon>Agromyces</taxon>
    </lineage>
</organism>
<dbReference type="InterPro" id="IPR016024">
    <property type="entry name" value="ARM-type_fold"/>
</dbReference>